<evidence type="ECO:0000313" key="7">
    <source>
        <dbReference type="EMBL" id="KPA99896.1"/>
    </source>
</evidence>
<comment type="caution">
    <text evidence="7">The sequence shown here is derived from an EMBL/GenBank/DDBJ whole genome shotgun (WGS) entry which is preliminary data.</text>
</comment>
<keyword evidence="8" id="KW-1185">Reference proteome</keyword>
<feature type="domain" description="O-antigen ligase-related" evidence="6">
    <location>
        <begin position="104"/>
        <end position="251"/>
    </location>
</feature>
<feature type="transmembrane region" description="Helical" evidence="5">
    <location>
        <begin position="284"/>
        <end position="305"/>
    </location>
</feature>
<comment type="subcellular location">
    <subcellularLocation>
        <location evidence="1">Membrane</location>
        <topology evidence="1">Multi-pass membrane protein</topology>
    </subcellularLocation>
</comment>
<evidence type="ECO:0000313" key="8">
    <source>
        <dbReference type="Proteomes" id="UP000038011"/>
    </source>
</evidence>
<dbReference type="Proteomes" id="UP000038011">
    <property type="component" value="Unassembled WGS sequence"/>
</dbReference>
<feature type="transmembrane region" description="Helical" evidence="5">
    <location>
        <begin position="16"/>
        <end position="35"/>
    </location>
</feature>
<accession>A0A0M9GKH0</accession>
<evidence type="ECO:0000256" key="3">
    <source>
        <dbReference type="ARBA" id="ARBA00022989"/>
    </source>
</evidence>
<dbReference type="PATRIC" id="fig|1514904.3.peg.2807"/>
<dbReference type="GO" id="GO:0016020">
    <property type="term" value="C:membrane"/>
    <property type="evidence" value="ECO:0007669"/>
    <property type="project" value="UniProtKB-SubCell"/>
</dbReference>
<keyword evidence="2 5" id="KW-0812">Transmembrane</keyword>
<dbReference type="InterPro" id="IPR007016">
    <property type="entry name" value="O-antigen_ligase-rel_domated"/>
</dbReference>
<organism evidence="7 8">
    <name type="scientific">Ahrensia marina</name>
    <dbReference type="NCBI Taxonomy" id="1514904"/>
    <lineage>
        <taxon>Bacteria</taxon>
        <taxon>Pseudomonadati</taxon>
        <taxon>Pseudomonadota</taxon>
        <taxon>Alphaproteobacteria</taxon>
        <taxon>Hyphomicrobiales</taxon>
        <taxon>Ahrensiaceae</taxon>
        <taxon>Ahrensia</taxon>
    </lineage>
</organism>
<feature type="transmembrane region" description="Helical" evidence="5">
    <location>
        <begin position="97"/>
        <end position="113"/>
    </location>
</feature>
<name>A0A0M9GKH0_9HYPH</name>
<evidence type="ECO:0000256" key="4">
    <source>
        <dbReference type="ARBA" id="ARBA00023136"/>
    </source>
</evidence>
<feature type="transmembrane region" description="Helical" evidence="5">
    <location>
        <begin position="250"/>
        <end position="272"/>
    </location>
</feature>
<evidence type="ECO:0000256" key="1">
    <source>
        <dbReference type="ARBA" id="ARBA00004141"/>
    </source>
</evidence>
<feature type="transmembrane region" description="Helical" evidence="5">
    <location>
        <begin position="42"/>
        <end position="60"/>
    </location>
</feature>
<feature type="transmembrane region" description="Helical" evidence="5">
    <location>
        <begin position="311"/>
        <end position="327"/>
    </location>
</feature>
<feature type="transmembrane region" description="Helical" evidence="5">
    <location>
        <begin position="72"/>
        <end position="90"/>
    </location>
</feature>
<reference evidence="7 8" key="1">
    <citation type="submission" date="2015-01" db="EMBL/GenBank/DDBJ databases">
        <title>Ahrensia donghaiensis sp. nov., a novel dimethylsulphoniopropionate-cleavage bacterium isolated from seawater and emended descriptions of the genus Ahrensia and Ahrensia kielensis.</title>
        <authorList>
            <person name="Liu J."/>
        </authorList>
    </citation>
    <scope>NUCLEOTIDE SEQUENCE [LARGE SCALE GENOMIC DNA]</scope>
    <source>
        <strain evidence="7 8">LZD062</strain>
    </source>
</reference>
<dbReference type="PANTHER" id="PTHR37422">
    <property type="entry name" value="TEICHURONIC ACID BIOSYNTHESIS PROTEIN TUAE"/>
    <property type="match status" value="1"/>
</dbReference>
<dbReference type="EMBL" id="JXMU01000043">
    <property type="protein sequence ID" value="KPA99896.1"/>
    <property type="molecule type" value="Genomic_DNA"/>
</dbReference>
<evidence type="ECO:0000256" key="2">
    <source>
        <dbReference type="ARBA" id="ARBA00022692"/>
    </source>
</evidence>
<keyword evidence="3 5" id="KW-1133">Transmembrane helix</keyword>
<evidence type="ECO:0000256" key="5">
    <source>
        <dbReference type="SAM" id="Phobius"/>
    </source>
</evidence>
<keyword evidence="4 5" id="KW-0472">Membrane</keyword>
<proteinExistence type="predicted"/>
<feature type="transmembrane region" description="Helical" evidence="5">
    <location>
        <begin position="147"/>
        <end position="165"/>
    </location>
</feature>
<protein>
    <recommendedName>
        <fullName evidence="6">O-antigen ligase-related domain-containing protein</fullName>
    </recommendedName>
</protein>
<gene>
    <name evidence="7" type="ORF">SU32_16755</name>
</gene>
<sequence length="336" mass="37041">MRNTGDAKLLVERLPFLFFLPVLMQLSLTDGFELARALKKGCLLAGIAIGAWLLVNFYNGGGRASGGSGNPGPFATTCVFVASVNFAAFFEESNSKRNLFLLSGVLALAGIMASGMRLFLPILFLAPLVFAIVYRKSLFGDKSRYKIVLFLVGATIAIFITLFFFSDRFVQLYQNIQASGFAPNASTSLGHRIAMWTCAAETLPQNWLLGLGLQDSMSFMKTCSLNLMGRGIAYSHFHNFAVTALMQGGIIELFAVSLLVFVPIIYVVRVFLTQIIDDTRRFALCVWTFMFSAFLMQGLINSLFGHDIHDTLFIHSICVLVAIIFGPREENENKNG</sequence>
<evidence type="ECO:0000259" key="6">
    <source>
        <dbReference type="Pfam" id="PF04932"/>
    </source>
</evidence>
<dbReference type="Pfam" id="PF04932">
    <property type="entry name" value="Wzy_C"/>
    <property type="match status" value="1"/>
</dbReference>
<dbReference type="InterPro" id="IPR051533">
    <property type="entry name" value="WaaL-like"/>
</dbReference>
<dbReference type="STRING" id="1514904.SU32_16755"/>
<dbReference type="PANTHER" id="PTHR37422:SF17">
    <property type="entry name" value="O-ANTIGEN LIGASE"/>
    <property type="match status" value="1"/>
</dbReference>
<dbReference type="AlphaFoldDB" id="A0A0M9GKH0"/>